<evidence type="ECO:0000256" key="7">
    <source>
        <dbReference type="ARBA" id="ARBA00007490"/>
    </source>
</evidence>
<evidence type="ECO:0000256" key="12">
    <source>
        <dbReference type="ARBA" id="ARBA00022741"/>
    </source>
</evidence>
<proteinExistence type="inferred from homology"/>
<dbReference type="GO" id="GO:0043752">
    <property type="term" value="F:adenosylcobinamide kinase activity"/>
    <property type="evidence" value="ECO:0007669"/>
    <property type="project" value="UniProtKB-EC"/>
</dbReference>
<comment type="similarity">
    <text evidence="7">Belongs to the CobU/CobP family.</text>
</comment>
<dbReference type="Gene3D" id="3.40.50.300">
    <property type="entry name" value="P-loop containing nucleotide triphosphate hydrolases"/>
    <property type="match status" value="1"/>
</dbReference>
<keyword evidence="13" id="KW-0418">Kinase</keyword>
<comment type="function">
    <text evidence="4">Catalyzes ATP-dependent phosphorylation of adenosylcobinamide and addition of GMP to adenosylcobinamide phosphate.</text>
</comment>
<dbReference type="PANTHER" id="PTHR34848:SF1">
    <property type="entry name" value="BIFUNCTIONAL ADENOSYLCOBALAMIN BIOSYNTHESIS PROTEIN COBU"/>
    <property type="match status" value="1"/>
</dbReference>
<evidence type="ECO:0000256" key="17">
    <source>
        <dbReference type="ARBA" id="ARBA00030571"/>
    </source>
</evidence>
<gene>
    <name evidence="18" type="ORF">MNB_ARC-1_171</name>
</gene>
<keyword evidence="11 18" id="KW-0808">Transferase</keyword>
<dbReference type="GO" id="GO:0005524">
    <property type="term" value="F:ATP binding"/>
    <property type="evidence" value="ECO:0007669"/>
    <property type="project" value="UniProtKB-KW"/>
</dbReference>
<dbReference type="GO" id="GO:0008820">
    <property type="term" value="F:cobinamide phosphate guanylyltransferase activity"/>
    <property type="evidence" value="ECO:0007669"/>
    <property type="project" value="UniProtKB-EC"/>
</dbReference>
<evidence type="ECO:0000313" key="18">
    <source>
        <dbReference type="EMBL" id="VAY86493.1"/>
    </source>
</evidence>
<comment type="pathway">
    <text evidence="6">Cofactor biosynthesis; adenosylcobalamin biosynthesis; adenosylcobalamin from cob(II)yrinate a,c-diamide: step 5/7.</text>
</comment>
<evidence type="ECO:0000256" key="3">
    <source>
        <dbReference type="ARBA" id="ARBA00001522"/>
    </source>
</evidence>
<name>A0A3B1EA26_9ZZZZ</name>
<accession>A0A3B1EA26</accession>
<dbReference type="EC" id="2.7.7.62" evidence="9"/>
<dbReference type="EC" id="2.7.1.156" evidence="8"/>
<dbReference type="SUPFAM" id="SSF52540">
    <property type="entry name" value="P-loop containing nucleoside triphosphate hydrolases"/>
    <property type="match status" value="1"/>
</dbReference>
<evidence type="ECO:0000256" key="9">
    <source>
        <dbReference type="ARBA" id="ARBA00012523"/>
    </source>
</evidence>
<evidence type="ECO:0000256" key="6">
    <source>
        <dbReference type="ARBA" id="ARBA00005159"/>
    </source>
</evidence>
<keyword evidence="10" id="KW-0169">Cobalamin biosynthesis</keyword>
<comment type="pathway">
    <text evidence="5">Cofactor biosynthesis; adenosylcobalamin biosynthesis; adenosylcobalamin from cob(II)yrinate a,c-diamide: step 6/7.</text>
</comment>
<comment type="catalytic activity">
    <reaction evidence="2">
        <text>adenosylcob(III)inamide phosphate + GTP + H(+) = adenosylcob(III)inamide-GDP + diphosphate</text>
        <dbReference type="Rhea" id="RHEA:22712"/>
        <dbReference type="ChEBI" id="CHEBI:15378"/>
        <dbReference type="ChEBI" id="CHEBI:33019"/>
        <dbReference type="ChEBI" id="CHEBI:37565"/>
        <dbReference type="ChEBI" id="CHEBI:58502"/>
        <dbReference type="ChEBI" id="CHEBI:60487"/>
        <dbReference type="EC" id="2.7.7.62"/>
    </reaction>
</comment>
<evidence type="ECO:0000256" key="15">
    <source>
        <dbReference type="ARBA" id="ARBA00023134"/>
    </source>
</evidence>
<evidence type="ECO:0000256" key="8">
    <source>
        <dbReference type="ARBA" id="ARBA00012016"/>
    </source>
</evidence>
<evidence type="ECO:0000256" key="10">
    <source>
        <dbReference type="ARBA" id="ARBA00022573"/>
    </source>
</evidence>
<evidence type="ECO:0000256" key="1">
    <source>
        <dbReference type="ARBA" id="ARBA00000312"/>
    </source>
</evidence>
<keyword evidence="12" id="KW-0547">Nucleotide-binding</keyword>
<evidence type="ECO:0000256" key="2">
    <source>
        <dbReference type="ARBA" id="ARBA00000711"/>
    </source>
</evidence>
<comment type="catalytic activity">
    <reaction evidence="3">
        <text>adenosylcob(III)inamide + GTP = adenosylcob(III)inamide phosphate + GDP + H(+)</text>
        <dbReference type="Rhea" id="RHEA:15765"/>
        <dbReference type="ChEBI" id="CHEBI:2480"/>
        <dbReference type="ChEBI" id="CHEBI:15378"/>
        <dbReference type="ChEBI" id="CHEBI:37565"/>
        <dbReference type="ChEBI" id="CHEBI:58189"/>
        <dbReference type="ChEBI" id="CHEBI:58502"/>
        <dbReference type="EC" id="2.7.1.156"/>
    </reaction>
</comment>
<organism evidence="18">
    <name type="scientific">hydrothermal vent metagenome</name>
    <dbReference type="NCBI Taxonomy" id="652676"/>
    <lineage>
        <taxon>unclassified sequences</taxon>
        <taxon>metagenomes</taxon>
        <taxon>ecological metagenomes</taxon>
    </lineage>
</organism>
<dbReference type="GO" id="GO:0009236">
    <property type="term" value="P:cobalamin biosynthetic process"/>
    <property type="evidence" value="ECO:0007669"/>
    <property type="project" value="UniProtKB-KW"/>
</dbReference>
<keyword evidence="18" id="KW-0548">Nucleotidyltransferase</keyword>
<evidence type="ECO:0000256" key="14">
    <source>
        <dbReference type="ARBA" id="ARBA00022840"/>
    </source>
</evidence>
<dbReference type="PANTHER" id="PTHR34848">
    <property type="match status" value="1"/>
</dbReference>
<sequence length="168" mass="19490">MFILYFGGQKSGKSKLAELAALKLAQDNYISTKPFYIATYNNTFNDMNMQKRINKHRKQRGDKFINIQEQFDLPKVIKENQTYLVDCISMWIFNHLETSQEYFIQQIKQLSHLNTNIVFVLNDVNCGIIPTSKMGRKFVDLTGVVGQKLAQICDKVYEVKLGIQIQIK</sequence>
<dbReference type="InterPro" id="IPR003203">
    <property type="entry name" value="CobU/CobP"/>
</dbReference>
<dbReference type="Pfam" id="PF02283">
    <property type="entry name" value="CobU"/>
    <property type="match status" value="1"/>
</dbReference>
<comment type="catalytic activity">
    <reaction evidence="1">
        <text>adenosylcob(III)inamide + ATP = adenosylcob(III)inamide phosphate + ADP + H(+)</text>
        <dbReference type="Rhea" id="RHEA:15769"/>
        <dbReference type="ChEBI" id="CHEBI:2480"/>
        <dbReference type="ChEBI" id="CHEBI:15378"/>
        <dbReference type="ChEBI" id="CHEBI:30616"/>
        <dbReference type="ChEBI" id="CHEBI:58502"/>
        <dbReference type="ChEBI" id="CHEBI:456216"/>
        <dbReference type="EC" id="2.7.1.156"/>
    </reaction>
</comment>
<evidence type="ECO:0000256" key="4">
    <source>
        <dbReference type="ARBA" id="ARBA00003889"/>
    </source>
</evidence>
<reference evidence="18" key="1">
    <citation type="submission" date="2018-10" db="EMBL/GenBank/DDBJ databases">
        <authorList>
            <person name="Aoki K."/>
        </authorList>
    </citation>
    <scope>NUCLEOTIDE SEQUENCE</scope>
</reference>
<dbReference type="AlphaFoldDB" id="A0A3B1EA26"/>
<keyword evidence="14" id="KW-0067">ATP-binding</keyword>
<dbReference type="InterPro" id="IPR027417">
    <property type="entry name" value="P-loop_NTPase"/>
</dbReference>
<evidence type="ECO:0000256" key="11">
    <source>
        <dbReference type="ARBA" id="ARBA00022679"/>
    </source>
</evidence>
<keyword evidence="15" id="KW-0342">GTP-binding</keyword>
<evidence type="ECO:0000256" key="16">
    <source>
        <dbReference type="ARBA" id="ARBA00029570"/>
    </source>
</evidence>
<dbReference type="PIRSF" id="PIRSF006135">
    <property type="entry name" value="CobU"/>
    <property type="match status" value="1"/>
</dbReference>
<dbReference type="EMBL" id="UOYO01000013">
    <property type="protein sequence ID" value="VAY86493.1"/>
    <property type="molecule type" value="Genomic_DNA"/>
</dbReference>
<protein>
    <recommendedName>
        <fullName evidence="16">Adenosylcobinamide kinase</fullName>
        <ecNumber evidence="8">2.7.1.156</ecNumber>
        <ecNumber evidence="9">2.7.7.62</ecNumber>
    </recommendedName>
    <alternativeName>
        <fullName evidence="17">Adenosylcobinamide-phosphate guanylyltransferase</fullName>
    </alternativeName>
</protein>
<evidence type="ECO:0000256" key="5">
    <source>
        <dbReference type="ARBA" id="ARBA00004692"/>
    </source>
</evidence>
<dbReference type="GO" id="GO:0005525">
    <property type="term" value="F:GTP binding"/>
    <property type="evidence" value="ECO:0007669"/>
    <property type="project" value="UniProtKB-KW"/>
</dbReference>
<evidence type="ECO:0000256" key="13">
    <source>
        <dbReference type="ARBA" id="ARBA00022777"/>
    </source>
</evidence>